<evidence type="ECO:0000313" key="2">
    <source>
        <dbReference type="EMBL" id="GIH41438.1"/>
    </source>
</evidence>
<evidence type="ECO:0000256" key="1">
    <source>
        <dbReference type="ARBA" id="ARBA00006479"/>
    </source>
</evidence>
<protein>
    <submittedName>
        <fullName evidence="2">Sugar kinase</fullName>
    </submittedName>
</protein>
<dbReference type="SUPFAM" id="SSF46785">
    <property type="entry name" value="Winged helix' DNA-binding domain"/>
    <property type="match status" value="1"/>
</dbReference>
<keyword evidence="2" id="KW-0808">Transferase</keyword>
<dbReference type="Gene3D" id="1.10.10.10">
    <property type="entry name" value="Winged helix-like DNA-binding domain superfamily/Winged helix DNA-binding domain"/>
    <property type="match status" value="1"/>
</dbReference>
<dbReference type="InterPro" id="IPR036390">
    <property type="entry name" value="WH_DNA-bd_sf"/>
</dbReference>
<organism evidence="2 3">
    <name type="scientific">Microbispora corallina</name>
    <dbReference type="NCBI Taxonomy" id="83302"/>
    <lineage>
        <taxon>Bacteria</taxon>
        <taxon>Bacillati</taxon>
        <taxon>Actinomycetota</taxon>
        <taxon>Actinomycetes</taxon>
        <taxon>Streptosporangiales</taxon>
        <taxon>Streptosporangiaceae</taxon>
        <taxon>Microbispora</taxon>
    </lineage>
</organism>
<reference evidence="2 3" key="1">
    <citation type="submission" date="2021-01" db="EMBL/GenBank/DDBJ databases">
        <title>Whole genome shotgun sequence of Microbispora corallina NBRC 16416.</title>
        <authorList>
            <person name="Komaki H."/>
            <person name="Tamura T."/>
        </authorList>
    </citation>
    <scope>NUCLEOTIDE SEQUENCE [LARGE SCALE GENOMIC DNA]</scope>
    <source>
        <strain evidence="2 3">NBRC 16416</strain>
    </source>
</reference>
<dbReference type="GO" id="GO:0016301">
    <property type="term" value="F:kinase activity"/>
    <property type="evidence" value="ECO:0007669"/>
    <property type="project" value="UniProtKB-KW"/>
</dbReference>
<dbReference type="InterPro" id="IPR043129">
    <property type="entry name" value="ATPase_NBD"/>
</dbReference>
<dbReference type="Gene3D" id="3.30.420.40">
    <property type="match status" value="2"/>
</dbReference>
<dbReference type="EMBL" id="BOOC01000022">
    <property type="protein sequence ID" value="GIH41438.1"/>
    <property type="molecule type" value="Genomic_DNA"/>
</dbReference>
<dbReference type="PANTHER" id="PTHR18964:SF149">
    <property type="entry name" value="BIFUNCTIONAL UDP-N-ACETYLGLUCOSAMINE 2-EPIMERASE_N-ACETYLMANNOSAMINE KINASE"/>
    <property type="match status" value="1"/>
</dbReference>
<comment type="similarity">
    <text evidence="1">Belongs to the ROK (NagC/XylR) family.</text>
</comment>
<dbReference type="SUPFAM" id="SSF53067">
    <property type="entry name" value="Actin-like ATPase domain"/>
    <property type="match status" value="1"/>
</dbReference>
<dbReference type="Proteomes" id="UP000603904">
    <property type="component" value="Unassembled WGS sequence"/>
</dbReference>
<keyword evidence="2" id="KW-0418">Kinase</keyword>
<accession>A0ABQ4G2X8</accession>
<evidence type="ECO:0000313" key="3">
    <source>
        <dbReference type="Proteomes" id="UP000603904"/>
    </source>
</evidence>
<name>A0ABQ4G2X8_9ACTN</name>
<keyword evidence="3" id="KW-1185">Reference proteome</keyword>
<gene>
    <name evidence="2" type="ORF">Mco01_44380</name>
</gene>
<dbReference type="InterPro" id="IPR000600">
    <property type="entry name" value="ROK"/>
</dbReference>
<comment type="caution">
    <text evidence="2">The sequence shown here is derived from an EMBL/GenBank/DDBJ whole genome shotgun (WGS) entry which is preliminary data.</text>
</comment>
<proteinExistence type="inferred from homology"/>
<dbReference type="Pfam" id="PF00480">
    <property type="entry name" value="ROK"/>
    <property type="match status" value="1"/>
</dbReference>
<dbReference type="InterPro" id="IPR036388">
    <property type="entry name" value="WH-like_DNA-bd_sf"/>
</dbReference>
<dbReference type="PANTHER" id="PTHR18964">
    <property type="entry name" value="ROK (REPRESSOR, ORF, KINASE) FAMILY"/>
    <property type="match status" value="1"/>
</dbReference>
<sequence>MRRPQRGTLRDVRRGNRSLLLRTLYFGHELSRHDLSRLTGLSPATVSNVVGDLIADGIVVEAGAVDSDGGRPRTLLRVQESYGYVVGVDVGETRVRLELFDLSMTEKAKAEYALEPRRHEPSVVVDHILTGLRSVLADAGVDESQVLGIGIGVPGIVEQRPELLIHARAFGWNGVPLGDRLRAGTAIPIFADNGAQTMGQAELWFGAGVGARHVVMTLIGTGVGASIITDGATYRGVSSSAGEWGHTTIAVNGRACRCGGVGCLEAYVGAEAILASHGAGHLPGGDEESALAAMLTDPAARPVLDEAVAFLGAGLGNLINLFNPERIIVGGWAGLLLGRALLPEIRAAAARHALAQPMAQVSIELGRLGPEAVALGAATLVVEDFLLRSGTPRHA</sequence>